<dbReference type="SUPFAM" id="SSF64288">
    <property type="entry name" value="Chorismate lyase-like"/>
    <property type="match status" value="1"/>
</dbReference>
<keyword evidence="7" id="KW-1185">Reference proteome</keyword>
<proteinExistence type="predicted"/>
<protein>
    <recommendedName>
        <fullName evidence="4">HTH gntR-type domain-containing protein</fullName>
    </recommendedName>
</protein>
<dbReference type="Pfam" id="PF00392">
    <property type="entry name" value="GntR"/>
    <property type="match status" value="1"/>
</dbReference>
<evidence type="ECO:0000313" key="6">
    <source>
        <dbReference type="EMBL" id="WYJ91107.1"/>
    </source>
</evidence>
<dbReference type="AlphaFoldDB" id="A0A242KAC8"/>
<dbReference type="SMART" id="SM00345">
    <property type="entry name" value="HTH_GNTR"/>
    <property type="match status" value="1"/>
</dbReference>
<dbReference type="InterPro" id="IPR011663">
    <property type="entry name" value="UTRA"/>
</dbReference>
<dbReference type="InterPro" id="IPR036388">
    <property type="entry name" value="WH-like_DNA-bd_sf"/>
</dbReference>
<dbReference type="PANTHER" id="PTHR44846:SF4">
    <property type="entry name" value="HTH GNTR-TYPE DOMAIN-CONTAINING PROTEIN"/>
    <property type="match status" value="1"/>
</dbReference>
<dbReference type="PRINTS" id="PR00035">
    <property type="entry name" value="HTHGNTR"/>
</dbReference>
<reference evidence="6" key="2">
    <citation type="submission" date="2017-05" db="EMBL/GenBank/DDBJ databases">
        <authorList>
            <consortium name="The Broad Institute Genomics Platform"/>
            <consortium name="The Broad Institute Genomic Center for Infectious Diseases"/>
            <person name="Earl A."/>
            <person name="Manson A."/>
            <person name="Schwartman J."/>
            <person name="Gilmore M."/>
            <person name="Abouelleil A."/>
            <person name="Cao P."/>
            <person name="Chapman S."/>
            <person name="Cusick C."/>
            <person name="Shea T."/>
            <person name="Young S."/>
            <person name="Neafsey D."/>
            <person name="Nusbaum C."/>
            <person name="Birren B."/>
        </authorList>
    </citation>
    <scope>NUCLEOTIDE SEQUENCE</scope>
    <source>
        <strain evidence="6">9E7_DIV0242</strain>
    </source>
</reference>
<dbReference type="OrthoDB" id="9816541at2"/>
<reference evidence="5" key="1">
    <citation type="submission" date="2017-05" db="EMBL/GenBank/DDBJ databases">
        <title>The Genome Sequence of Enterococcus sp. 9E7_DIV0242.</title>
        <authorList>
            <consortium name="The Broad Institute Genomics Platform"/>
            <consortium name="The Broad Institute Genomic Center for Infectious Diseases"/>
            <person name="Earl A."/>
            <person name="Manson A."/>
            <person name="Schwartman J."/>
            <person name="Gilmore M."/>
            <person name="Abouelleil A."/>
            <person name="Cao P."/>
            <person name="Chapman S."/>
            <person name="Cusick C."/>
            <person name="Shea T."/>
            <person name="Young S."/>
            <person name="Neafsey D."/>
            <person name="Nusbaum C."/>
            <person name="Birren B."/>
        </authorList>
    </citation>
    <scope>NUCLEOTIDE SEQUENCE [LARGE SCALE GENOMIC DNA]</scope>
    <source>
        <strain evidence="5">9E7_DIV0242</strain>
    </source>
</reference>
<feature type="domain" description="HTH gntR-type" evidence="4">
    <location>
        <begin position="1"/>
        <end position="68"/>
    </location>
</feature>
<evidence type="ECO:0000256" key="1">
    <source>
        <dbReference type="ARBA" id="ARBA00023015"/>
    </source>
</evidence>
<evidence type="ECO:0000256" key="3">
    <source>
        <dbReference type="ARBA" id="ARBA00023163"/>
    </source>
</evidence>
<dbReference type="RefSeq" id="WP_086348707.1">
    <property type="nucleotide sequence ID" value="NZ_CP147247.1"/>
</dbReference>
<dbReference type="Gene3D" id="1.10.10.10">
    <property type="entry name" value="Winged helix-like DNA-binding domain superfamily/Winged helix DNA-binding domain"/>
    <property type="match status" value="1"/>
</dbReference>
<dbReference type="EMBL" id="NGMM01000002">
    <property type="protein sequence ID" value="OTP17500.1"/>
    <property type="molecule type" value="Genomic_DNA"/>
</dbReference>
<keyword evidence="2" id="KW-0238">DNA-binding</keyword>
<evidence type="ECO:0000313" key="7">
    <source>
        <dbReference type="Proteomes" id="UP000195141"/>
    </source>
</evidence>
<dbReference type="GO" id="GO:0003700">
    <property type="term" value="F:DNA-binding transcription factor activity"/>
    <property type="evidence" value="ECO:0007669"/>
    <property type="project" value="InterPro"/>
</dbReference>
<dbReference type="EMBL" id="CP147247">
    <property type="protein sequence ID" value="WYJ91107.1"/>
    <property type="molecule type" value="Genomic_DNA"/>
</dbReference>
<dbReference type="SMART" id="SM00866">
    <property type="entry name" value="UTRA"/>
    <property type="match status" value="1"/>
</dbReference>
<dbReference type="PROSITE" id="PS50949">
    <property type="entry name" value="HTH_GNTR"/>
    <property type="match status" value="1"/>
</dbReference>
<evidence type="ECO:0000256" key="2">
    <source>
        <dbReference type="ARBA" id="ARBA00023125"/>
    </source>
</evidence>
<organism evidence="5">
    <name type="scientific">Candidatus Enterococcus clewellii</name>
    <dbReference type="NCBI Taxonomy" id="1834193"/>
    <lineage>
        <taxon>Bacteria</taxon>
        <taxon>Bacillati</taxon>
        <taxon>Bacillota</taxon>
        <taxon>Bacilli</taxon>
        <taxon>Lactobacillales</taxon>
        <taxon>Enterococcaceae</taxon>
        <taxon>Enterococcus</taxon>
    </lineage>
</organism>
<dbReference type="PANTHER" id="PTHR44846">
    <property type="entry name" value="MANNOSYL-D-GLYCERATE TRANSPORT/METABOLISM SYSTEM REPRESSOR MNGR-RELATED"/>
    <property type="match status" value="1"/>
</dbReference>
<dbReference type="Pfam" id="PF07702">
    <property type="entry name" value="UTRA"/>
    <property type="match status" value="1"/>
</dbReference>
<keyword evidence="3" id="KW-0804">Transcription</keyword>
<accession>A0A242KAC8</accession>
<dbReference type="GO" id="GO:0045892">
    <property type="term" value="P:negative regulation of DNA-templated transcription"/>
    <property type="evidence" value="ECO:0007669"/>
    <property type="project" value="TreeGrafter"/>
</dbReference>
<dbReference type="CDD" id="cd07377">
    <property type="entry name" value="WHTH_GntR"/>
    <property type="match status" value="1"/>
</dbReference>
<dbReference type="GO" id="GO:0003677">
    <property type="term" value="F:DNA binding"/>
    <property type="evidence" value="ECO:0007669"/>
    <property type="project" value="UniProtKB-KW"/>
</dbReference>
<dbReference type="InterPro" id="IPR050679">
    <property type="entry name" value="Bact_HTH_transcr_reg"/>
</dbReference>
<dbReference type="InterPro" id="IPR000524">
    <property type="entry name" value="Tscrpt_reg_HTH_GntR"/>
</dbReference>
<dbReference type="Proteomes" id="UP000195141">
    <property type="component" value="Chromosome"/>
</dbReference>
<keyword evidence="1" id="KW-0805">Transcription regulation</keyword>
<gene>
    <name evidence="5" type="ORF">A5888_001638</name>
    <name evidence="6" type="ORF">A5888_002875</name>
</gene>
<dbReference type="Gene3D" id="3.40.1410.10">
    <property type="entry name" value="Chorismate lyase-like"/>
    <property type="match status" value="1"/>
</dbReference>
<sequence>MKKRDFIVQDLLSKIYQNHFENGKLPNQRTLAEEYHVSRFTIQEAIKNLQEIGVVHAVQGSGMYIQERLKKNPLIFNSLTRTPYNRISSKLLSLEKRMSTPDEAQIFQLQSPEEIWVFERARIVDYSFEQIEQSKMPVRLFPDLSKEHIEHSIQEYVEKKGYQISHYITSYTPTSISKNQAELLLCKKGTPAMLIQNRCLLKNGSVFEYSEITAIDYTCTYIRPFDREIHEARNRGRLLSVEQQEIKRKF</sequence>
<reference evidence="6" key="3">
    <citation type="submission" date="2024-03" db="EMBL/GenBank/DDBJ databases">
        <title>The Genome Sequence of Enterococcus sp. DIV0242b.</title>
        <authorList>
            <consortium name="The Broad Institute Genomics Platform"/>
            <consortium name="The Broad Institute Microbial Omics Core"/>
            <consortium name="The Broad Institute Genomic Center for Infectious Diseases"/>
            <person name="Earl A."/>
            <person name="Manson A."/>
            <person name="Gilmore M."/>
            <person name="Schwartman J."/>
            <person name="Shea T."/>
            <person name="Abouelleil A."/>
            <person name="Cao P."/>
            <person name="Chapman S."/>
            <person name="Cusick C."/>
            <person name="Young S."/>
            <person name="Neafsey D."/>
            <person name="Nusbaum C."/>
            <person name="Birren B."/>
        </authorList>
    </citation>
    <scope>NUCLEOTIDE SEQUENCE</scope>
    <source>
        <strain evidence="6">9E7_DIV0242</strain>
    </source>
</reference>
<dbReference type="SUPFAM" id="SSF46785">
    <property type="entry name" value="Winged helix' DNA-binding domain"/>
    <property type="match status" value="1"/>
</dbReference>
<dbReference type="InterPro" id="IPR036390">
    <property type="entry name" value="WH_DNA-bd_sf"/>
</dbReference>
<evidence type="ECO:0000313" key="5">
    <source>
        <dbReference type="EMBL" id="OTP17500.1"/>
    </source>
</evidence>
<dbReference type="InterPro" id="IPR028978">
    <property type="entry name" value="Chorismate_lyase_/UTRA_dom_sf"/>
</dbReference>
<evidence type="ECO:0000259" key="4">
    <source>
        <dbReference type="PROSITE" id="PS50949"/>
    </source>
</evidence>
<name>A0A242KAC8_9ENTE</name>